<dbReference type="EMBL" id="BMAW01023919">
    <property type="protein sequence ID" value="GFT85441.1"/>
    <property type="molecule type" value="Genomic_DNA"/>
</dbReference>
<protein>
    <submittedName>
        <fullName evidence="2">Uncharacterized protein</fullName>
    </submittedName>
</protein>
<comment type="caution">
    <text evidence="2">The sequence shown here is derived from an EMBL/GenBank/DDBJ whole genome shotgun (WGS) entry which is preliminary data.</text>
</comment>
<name>A0A8X6PTW8_NEPPI</name>
<organism evidence="2 3">
    <name type="scientific">Nephila pilipes</name>
    <name type="common">Giant wood spider</name>
    <name type="synonym">Nephila maculata</name>
    <dbReference type="NCBI Taxonomy" id="299642"/>
    <lineage>
        <taxon>Eukaryota</taxon>
        <taxon>Metazoa</taxon>
        <taxon>Ecdysozoa</taxon>
        <taxon>Arthropoda</taxon>
        <taxon>Chelicerata</taxon>
        <taxon>Arachnida</taxon>
        <taxon>Araneae</taxon>
        <taxon>Araneomorphae</taxon>
        <taxon>Entelegynae</taxon>
        <taxon>Araneoidea</taxon>
        <taxon>Nephilidae</taxon>
        <taxon>Nephila</taxon>
    </lineage>
</organism>
<keyword evidence="3" id="KW-1185">Reference proteome</keyword>
<dbReference type="AlphaFoldDB" id="A0A8X6PTW8"/>
<reference evidence="2" key="1">
    <citation type="submission" date="2020-08" db="EMBL/GenBank/DDBJ databases">
        <title>Multicomponent nature underlies the extraordinary mechanical properties of spider dragline silk.</title>
        <authorList>
            <person name="Kono N."/>
            <person name="Nakamura H."/>
            <person name="Mori M."/>
            <person name="Yoshida Y."/>
            <person name="Ohtoshi R."/>
            <person name="Malay A.D."/>
            <person name="Moran D.A.P."/>
            <person name="Tomita M."/>
            <person name="Numata K."/>
            <person name="Arakawa K."/>
        </authorList>
    </citation>
    <scope>NUCLEOTIDE SEQUENCE</scope>
</reference>
<sequence length="109" mass="12354">MFLKKGGGHTPHLDGAKRSAAAIRPSRRVHRSTERLPSTPHFPHPQLDFPADRSSAGLLMSARLLKISSDKSRQWVLRETRTSRSPDVEITKRANSNFFFKRNLTTYGL</sequence>
<evidence type="ECO:0000256" key="1">
    <source>
        <dbReference type="SAM" id="MobiDB-lite"/>
    </source>
</evidence>
<dbReference type="Proteomes" id="UP000887013">
    <property type="component" value="Unassembled WGS sequence"/>
</dbReference>
<accession>A0A8X6PTW8</accession>
<evidence type="ECO:0000313" key="2">
    <source>
        <dbReference type="EMBL" id="GFT85441.1"/>
    </source>
</evidence>
<proteinExistence type="predicted"/>
<evidence type="ECO:0000313" key="3">
    <source>
        <dbReference type="Proteomes" id="UP000887013"/>
    </source>
</evidence>
<feature type="region of interest" description="Disordered" evidence="1">
    <location>
        <begin position="1"/>
        <end position="50"/>
    </location>
</feature>
<gene>
    <name evidence="2" type="ORF">NPIL_477771</name>
</gene>